<feature type="region of interest" description="Disordered" evidence="1">
    <location>
        <begin position="95"/>
        <end position="116"/>
    </location>
</feature>
<sequence>MTPRRDGSQSQRRSQQLVSIGGRRQTDEVERKGWCFLNGGLVDVAAELQARGLRRVVGTFFVLTMEAFMISMPGRWDMLIPDSMPMLLRRLQKAGIGHPGPERKQPYPEHHPRDGANPAVVEKCAHVRPIDPLTPVILFPTELREIDLDQMEARVNYAVLRYSVLLVNRQWIAR</sequence>
<keyword evidence="3" id="KW-1185">Reference proteome</keyword>
<dbReference type="EMBL" id="CP014844">
    <property type="protein sequence ID" value="AMR77844.1"/>
    <property type="molecule type" value="Genomic_DNA"/>
</dbReference>
<feature type="compositionally biased region" description="Low complexity" evidence="1">
    <location>
        <begin position="8"/>
        <end position="19"/>
    </location>
</feature>
<organism evidence="2 3">
    <name type="scientific">Cupriavidus nantongensis</name>
    <dbReference type="NCBI Taxonomy" id="1796606"/>
    <lineage>
        <taxon>Bacteria</taxon>
        <taxon>Pseudomonadati</taxon>
        <taxon>Pseudomonadota</taxon>
        <taxon>Betaproteobacteria</taxon>
        <taxon>Burkholderiales</taxon>
        <taxon>Burkholderiaceae</taxon>
        <taxon>Cupriavidus</taxon>
    </lineage>
</organism>
<evidence type="ECO:0000313" key="3">
    <source>
        <dbReference type="Proteomes" id="UP000075238"/>
    </source>
</evidence>
<dbReference type="Proteomes" id="UP000075238">
    <property type="component" value="Chromosome 1"/>
</dbReference>
<dbReference type="KEGG" id="cnan:A2G96_08885"/>
<feature type="region of interest" description="Disordered" evidence="1">
    <location>
        <begin position="1"/>
        <end position="24"/>
    </location>
</feature>
<protein>
    <submittedName>
        <fullName evidence="2">Uncharacterized protein</fullName>
    </submittedName>
</protein>
<evidence type="ECO:0000256" key="1">
    <source>
        <dbReference type="SAM" id="MobiDB-lite"/>
    </source>
</evidence>
<proteinExistence type="predicted"/>
<feature type="compositionally biased region" description="Basic and acidic residues" evidence="1">
    <location>
        <begin position="100"/>
        <end position="114"/>
    </location>
</feature>
<reference evidence="2 3" key="1">
    <citation type="submission" date="2016-03" db="EMBL/GenBank/DDBJ databases">
        <title>Complete genome sequence of a novel chlorpyrifos degrading bacterium, Cupriavidus nantongensis sp. X1.</title>
        <authorList>
            <person name="Fang L."/>
        </authorList>
    </citation>
    <scope>NUCLEOTIDE SEQUENCE [LARGE SCALE GENOMIC DNA]</scope>
    <source>
        <strain evidence="2 3">X1</strain>
    </source>
</reference>
<name>A0A142JID2_9BURK</name>
<dbReference type="AlphaFoldDB" id="A0A142JID2"/>
<dbReference type="STRING" id="1796606.A2G96_08885"/>
<gene>
    <name evidence="2" type="ORF">A2G96_08885</name>
</gene>
<accession>A0A142JID2</accession>
<evidence type="ECO:0000313" key="2">
    <source>
        <dbReference type="EMBL" id="AMR77844.1"/>
    </source>
</evidence>